<reference evidence="1" key="1">
    <citation type="submission" date="2020-01" db="EMBL/GenBank/DDBJ databases">
        <authorList>
            <person name="Meier V. D."/>
            <person name="Meier V D."/>
        </authorList>
    </citation>
    <scope>NUCLEOTIDE SEQUENCE</scope>
    <source>
        <strain evidence="1">HLG_WM_MAG_08</strain>
    </source>
</reference>
<dbReference type="EMBL" id="CACVAV010000311">
    <property type="protein sequence ID" value="CAA6820340.1"/>
    <property type="molecule type" value="Genomic_DNA"/>
</dbReference>
<gene>
    <name evidence="1" type="ORF">HELGO_WM52510</name>
</gene>
<accession>A0A6S6TUH2</accession>
<sequence length="216" mass="24565">MQLSNEDKLRLNVLLAQPLQAVRINEGTMTVHALTEKGEAKVPLNPTTRDEQYLRWVRELLSTKITGSPGGYPVFLQRWTRMGHTRNNLEQMLLLGEPEAVVAVVHSADVSHEVGRRAWWAEPTAGNARRLLEKPEIAAGPLGKELANYLLEFLPFEEIPLDVVDTVRLCLQDKLISSKEREKLWNRAKRKNPFYVGFLFADAKNIPLALKPHPQF</sequence>
<organism evidence="1">
    <name type="scientific">uncultured Thiotrichaceae bacterium</name>
    <dbReference type="NCBI Taxonomy" id="298394"/>
    <lineage>
        <taxon>Bacteria</taxon>
        <taxon>Pseudomonadati</taxon>
        <taxon>Pseudomonadota</taxon>
        <taxon>Gammaproteobacteria</taxon>
        <taxon>Thiotrichales</taxon>
        <taxon>Thiotrichaceae</taxon>
        <taxon>environmental samples</taxon>
    </lineage>
</organism>
<proteinExistence type="predicted"/>
<protein>
    <recommendedName>
        <fullName evidence="2">Sulfur reduction protein DsrS</fullName>
    </recommendedName>
</protein>
<evidence type="ECO:0008006" key="2">
    <source>
        <dbReference type="Google" id="ProtNLM"/>
    </source>
</evidence>
<dbReference type="AlphaFoldDB" id="A0A6S6TUH2"/>
<name>A0A6S6TUH2_9GAMM</name>
<evidence type="ECO:0000313" key="1">
    <source>
        <dbReference type="EMBL" id="CAA6820340.1"/>
    </source>
</evidence>
<feature type="non-terminal residue" evidence="1">
    <location>
        <position position="216"/>
    </location>
</feature>